<dbReference type="Proteomes" id="UP001161247">
    <property type="component" value="Chromosome 9"/>
</dbReference>
<feature type="non-terminal residue" evidence="2">
    <location>
        <position position="1"/>
    </location>
</feature>
<keyword evidence="3" id="KW-1185">Reference proteome</keyword>
<protein>
    <submittedName>
        <fullName evidence="2">OLC1v1019253C1</fullName>
    </submittedName>
</protein>
<dbReference type="AlphaFoldDB" id="A0AAV1EDF7"/>
<evidence type="ECO:0000313" key="2">
    <source>
        <dbReference type="EMBL" id="CAI9117771.1"/>
    </source>
</evidence>
<feature type="non-terminal residue" evidence="2">
    <location>
        <position position="66"/>
    </location>
</feature>
<evidence type="ECO:0000256" key="1">
    <source>
        <dbReference type="SAM" id="MobiDB-lite"/>
    </source>
</evidence>
<dbReference type="EMBL" id="OX459126">
    <property type="protein sequence ID" value="CAI9117771.1"/>
    <property type="molecule type" value="Genomic_DNA"/>
</dbReference>
<reference evidence="2" key="1">
    <citation type="submission" date="2023-03" db="EMBL/GenBank/DDBJ databases">
        <authorList>
            <person name="Julca I."/>
        </authorList>
    </citation>
    <scope>NUCLEOTIDE SEQUENCE</scope>
</reference>
<feature type="compositionally biased region" description="Low complexity" evidence="1">
    <location>
        <begin position="39"/>
        <end position="55"/>
    </location>
</feature>
<evidence type="ECO:0000313" key="3">
    <source>
        <dbReference type="Proteomes" id="UP001161247"/>
    </source>
</evidence>
<gene>
    <name evidence="2" type="ORF">OLC1_LOCUS23780</name>
</gene>
<organism evidence="2 3">
    <name type="scientific">Oldenlandia corymbosa var. corymbosa</name>
    <dbReference type="NCBI Taxonomy" id="529605"/>
    <lineage>
        <taxon>Eukaryota</taxon>
        <taxon>Viridiplantae</taxon>
        <taxon>Streptophyta</taxon>
        <taxon>Embryophyta</taxon>
        <taxon>Tracheophyta</taxon>
        <taxon>Spermatophyta</taxon>
        <taxon>Magnoliopsida</taxon>
        <taxon>eudicotyledons</taxon>
        <taxon>Gunneridae</taxon>
        <taxon>Pentapetalae</taxon>
        <taxon>asterids</taxon>
        <taxon>lamiids</taxon>
        <taxon>Gentianales</taxon>
        <taxon>Rubiaceae</taxon>
        <taxon>Rubioideae</taxon>
        <taxon>Spermacoceae</taxon>
        <taxon>Hedyotis-Oldenlandia complex</taxon>
        <taxon>Oldenlandia</taxon>
    </lineage>
</organism>
<proteinExistence type="predicted"/>
<name>A0AAV1EDF7_OLDCO</name>
<sequence length="66" mass="7247">DLEFVWLLAYPMGAAEAYHVMIGKTADRALSLSRTQCWGGSSAQPQQQAGSASQPHQRFRPCGEPR</sequence>
<accession>A0AAV1EDF7</accession>
<feature type="region of interest" description="Disordered" evidence="1">
    <location>
        <begin position="37"/>
        <end position="66"/>
    </location>
</feature>